<gene>
    <name evidence="2" type="ORF">KV203_02885</name>
</gene>
<feature type="domain" description="NAD-dependent epimerase/dehydratase" evidence="1">
    <location>
        <begin position="15"/>
        <end position="236"/>
    </location>
</feature>
<organism evidence="2 3">
    <name type="scientific">Skermania pinensis</name>
    <dbReference type="NCBI Taxonomy" id="39122"/>
    <lineage>
        <taxon>Bacteria</taxon>
        <taxon>Bacillati</taxon>
        <taxon>Actinomycetota</taxon>
        <taxon>Actinomycetes</taxon>
        <taxon>Mycobacteriales</taxon>
        <taxon>Gordoniaceae</taxon>
        <taxon>Skermania</taxon>
    </lineage>
</organism>
<dbReference type="InterPro" id="IPR050177">
    <property type="entry name" value="Lipid_A_modif_metabolic_enz"/>
</dbReference>
<name>A0ABX8S9D9_9ACTN</name>
<evidence type="ECO:0000313" key="2">
    <source>
        <dbReference type="EMBL" id="QXQ14383.1"/>
    </source>
</evidence>
<sequence length="358" mass="38948">MVNAVERGVHTPKVVLVTGANRYLSGQLVARLAADPSIERVVAVDVTVPDKDRLRRMGRAEFVRVDIANPLISKVIRQFEVDTTVHAGVVQRPPKAGSRAAMRDVNVLGAMQLFAACQRAPSMRKVVLRSSSAVYGCSAKDPAKFTEQMSARRNPRGAYAVDLIEIEGLVRGLARRRPDIAATTLRLAPTIGPRRSSSLHQILGTRVVPTVAGRDARLQLLHEDDALAALSHATVAGRAGTFNVAGDGVLMLSQAIRRAGRVPAPMPFVLFRSIGRQLMSAGLRGFTDEQLDFFHYGCGLDTTRMRTLLGFHPQLTTAEAFDHYLSGSPRRPVIDPDWIDVARDRLLDLVGAETGAPR</sequence>
<dbReference type="PANTHER" id="PTHR43245">
    <property type="entry name" value="BIFUNCTIONAL POLYMYXIN RESISTANCE PROTEIN ARNA"/>
    <property type="match status" value="1"/>
</dbReference>
<reference evidence="2" key="1">
    <citation type="submission" date="2021-07" db="EMBL/GenBank/DDBJ databases">
        <title>Candidatus Kaistella beijingensis sp. nov. isolated from a municipal wastewater treatment plant is involved in sludge foaming.</title>
        <authorList>
            <person name="Song Y."/>
            <person name="Liu S.-J."/>
        </authorList>
    </citation>
    <scope>NUCLEOTIDE SEQUENCE</scope>
    <source>
        <strain evidence="2">DSM 43998</strain>
    </source>
</reference>
<keyword evidence="3" id="KW-1185">Reference proteome</keyword>
<proteinExistence type="predicted"/>
<accession>A0ABX8S9D9</accession>
<dbReference type="InterPro" id="IPR001509">
    <property type="entry name" value="Epimerase_deHydtase"/>
</dbReference>
<dbReference type="SUPFAM" id="SSF51735">
    <property type="entry name" value="NAD(P)-binding Rossmann-fold domains"/>
    <property type="match status" value="1"/>
</dbReference>
<evidence type="ECO:0000313" key="3">
    <source>
        <dbReference type="Proteomes" id="UP000887023"/>
    </source>
</evidence>
<dbReference type="Pfam" id="PF01370">
    <property type="entry name" value="Epimerase"/>
    <property type="match status" value="1"/>
</dbReference>
<dbReference type="Proteomes" id="UP000887023">
    <property type="component" value="Chromosome"/>
</dbReference>
<dbReference type="Gene3D" id="3.40.50.720">
    <property type="entry name" value="NAD(P)-binding Rossmann-like Domain"/>
    <property type="match status" value="1"/>
</dbReference>
<dbReference type="PANTHER" id="PTHR43245:SF52">
    <property type="entry name" value="NAD-DEPENDENT EPIMERASE_DEHYDRATASE"/>
    <property type="match status" value="1"/>
</dbReference>
<protein>
    <submittedName>
        <fullName evidence="2">NAD-dependent epimerase/dehydratase family protein</fullName>
    </submittedName>
</protein>
<dbReference type="RefSeq" id="WP_066466787.1">
    <property type="nucleotide sequence ID" value="NZ_CBCRUZ010000003.1"/>
</dbReference>
<evidence type="ECO:0000259" key="1">
    <source>
        <dbReference type="Pfam" id="PF01370"/>
    </source>
</evidence>
<dbReference type="InterPro" id="IPR036291">
    <property type="entry name" value="NAD(P)-bd_dom_sf"/>
</dbReference>
<dbReference type="EMBL" id="CP079105">
    <property type="protein sequence ID" value="QXQ14383.1"/>
    <property type="molecule type" value="Genomic_DNA"/>
</dbReference>